<dbReference type="Gene3D" id="2.40.160.10">
    <property type="entry name" value="Porin"/>
    <property type="match status" value="1"/>
</dbReference>
<accession>A0A6L8KK28</accession>
<organism evidence="3 4">
    <name type="scientific">Duganella flavida</name>
    <dbReference type="NCBI Taxonomy" id="2692175"/>
    <lineage>
        <taxon>Bacteria</taxon>
        <taxon>Pseudomonadati</taxon>
        <taxon>Pseudomonadota</taxon>
        <taxon>Betaproteobacteria</taxon>
        <taxon>Burkholderiales</taxon>
        <taxon>Oxalobacteraceae</taxon>
        <taxon>Telluria group</taxon>
        <taxon>Duganella</taxon>
    </lineage>
</organism>
<dbReference type="Proteomes" id="UP000479335">
    <property type="component" value="Unassembled WGS sequence"/>
</dbReference>
<dbReference type="GO" id="GO:0016020">
    <property type="term" value="C:membrane"/>
    <property type="evidence" value="ECO:0007669"/>
    <property type="project" value="InterPro"/>
</dbReference>
<dbReference type="GO" id="GO:0015288">
    <property type="term" value="F:porin activity"/>
    <property type="evidence" value="ECO:0007669"/>
    <property type="project" value="InterPro"/>
</dbReference>
<dbReference type="SUPFAM" id="SSF56935">
    <property type="entry name" value="Porins"/>
    <property type="match status" value="1"/>
</dbReference>
<sequence length="413" mass="44145">MNANIASLRIAVAVFSMLGCAAALAGEDTPRVTIGGFGTLGVVHSSEHQADFTANALNPGDAGASRDWSATVDSRLGVQLGVIVDSKWSAVLQLVSERTLRDGYAPVVEWANIQYQATPDLSLRVGRIALPLFLTGDYRKAGYALPWVRPPVEPYGAIPLSNSDGVDVNYRWHIGDVNNVTQLSLGRTELSLAPGAHAQARGLAGLSNTTTAGALTMRASLLTADLSVDIARSLFDGFREFGAQGEALVERYELSSKRACVASLGFNYDPGQWFAMGEIGRMNSRSYLGDKTAAYFGAGYRFGDLTPYAVYSVSRANMETSVAGLDVRRLAAAQAVTAAQLNAGLNQLLAAIPRQNSVTLGLRWDLYPNYALKFQYDRVTPLHGSTGTLINVQPGFRSGQPITVLSAALDFVF</sequence>
<proteinExistence type="predicted"/>
<evidence type="ECO:0000313" key="4">
    <source>
        <dbReference type="Proteomes" id="UP000479335"/>
    </source>
</evidence>
<dbReference type="AlphaFoldDB" id="A0A6L8KK28"/>
<gene>
    <name evidence="3" type="ORF">GTP46_19865</name>
</gene>
<protein>
    <recommendedName>
        <fullName evidence="2">Porin domain-containing protein</fullName>
    </recommendedName>
</protein>
<feature type="domain" description="Porin" evidence="2">
    <location>
        <begin position="12"/>
        <end position="379"/>
    </location>
</feature>
<dbReference type="InterPro" id="IPR033900">
    <property type="entry name" value="Gram_neg_porin_domain"/>
</dbReference>
<dbReference type="InterPro" id="IPR023614">
    <property type="entry name" value="Porin_dom_sf"/>
</dbReference>
<evidence type="ECO:0000256" key="1">
    <source>
        <dbReference type="SAM" id="SignalP"/>
    </source>
</evidence>
<feature type="signal peptide" evidence="1">
    <location>
        <begin position="1"/>
        <end position="25"/>
    </location>
</feature>
<keyword evidence="1" id="KW-0732">Signal</keyword>
<name>A0A6L8KK28_9BURK</name>
<dbReference type="EMBL" id="WWCN01000013">
    <property type="protein sequence ID" value="MYM24891.1"/>
    <property type="molecule type" value="Genomic_DNA"/>
</dbReference>
<dbReference type="Pfam" id="PF13609">
    <property type="entry name" value="Porin_4"/>
    <property type="match status" value="1"/>
</dbReference>
<dbReference type="RefSeq" id="WP_161008353.1">
    <property type="nucleotide sequence ID" value="NZ_WWCN01000013.1"/>
</dbReference>
<feature type="chain" id="PRO_5027070319" description="Porin domain-containing protein" evidence="1">
    <location>
        <begin position="26"/>
        <end position="413"/>
    </location>
</feature>
<keyword evidence="4" id="KW-1185">Reference proteome</keyword>
<evidence type="ECO:0000259" key="2">
    <source>
        <dbReference type="Pfam" id="PF13609"/>
    </source>
</evidence>
<comment type="caution">
    <text evidence="3">The sequence shown here is derived from an EMBL/GenBank/DDBJ whole genome shotgun (WGS) entry which is preliminary data.</text>
</comment>
<reference evidence="3 4" key="1">
    <citation type="submission" date="2019-12" db="EMBL/GenBank/DDBJ databases">
        <title>Novel species isolated from a subtropical stream in China.</title>
        <authorList>
            <person name="Lu H."/>
        </authorList>
    </citation>
    <scope>NUCLEOTIDE SEQUENCE [LARGE SCALE GENOMIC DNA]</scope>
    <source>
        <strain evidence="3 4">FT135W</strain>
    </source>
</reference>
<evidence type="ECO:0000313" key="3">
    <source>
        <dbReference type="EMBL" id="MYM24891.1"/>
    </source>
</evidence>